<feature type="region of interest" description="Disordered" evidence="1">
    <location>
        <begin position="179"/>
        <end position="204"/>
    </location>
</feature>
<organism evidence="2">
    <name type="scientific">Magallana gigas</name>
    <name type="common">Pacific oyster</name>
    <name type="synonym">Crassostrea gigas</name>
    <dbReference type="NCBI Taxonomy" id="29159"/>
    <lineage>
        <taxon>Eukaryota</taxon>
        <taxon>Metazoa</taxon>
        <taxon>Spiralia</taxon>
        <taxon>Lophotrochozoa</taxon>
        <taxon>Mollusca</taxon>
        <taxon>Bivalvia</taxon>
        <taxon>Autobranchia</taxon>
        <taxon>Pteriomorphia</taxon>
        <taxon>Ostreida</taxon>
        <taxon>Ostreoidea</taxon>
        <taxon>Ostreidae</taxon>
        <taxon>Magallana</taxon>
    </lineage>
</organism>
<feature type="compositionally biased region" description="Low complexity" evidence="1">
    <location>
        <begin position="115"/>
        <end position="126"/>
    </location>
</feature>
<feature type="region of interest" description="Disordered" evidence="1">
    <location>
        <begin position="114"/>
        <end position="154"/>
    </location>
</feature>
<feature type="region of interest" description="Disordered" evidence="1">
    <location>
        <begin position="78"/>
        <end position="98"/>
    </location>
</feature>
<name>K1PH00_MAGGI</name>
<proteinExistence type="predicted"/>
<dbReference type="InParanoid" id="K1PH00"/>
<dbReference type="HOGENOM" id="CLU_827043_0_0_1"/>
<accession>K1PH00</accession>
<dbReference type="AlphaFoldDB" id="K1PH00"/>
<feature type="compositionally biased region" description="Basic residues" evidence="1">
    <location>
        <begin position="140"/>
        <end position="153"/>
    </location>
</feature>
<reference evidence="2" key="1">
    <citation type="journal article" date="2012" name="Nature">
        <title>The oyster genome reveals stress adaptation and complexity of shell formation.</title>
        <authorList>
            <person name="Zhang G."/>
            <person name="Fang X."/>
            <person name="Guo X."/>
            <person name="Li L."/>
            <person name="Luo R."/>
            <person name="Xu F."/>
            <person name="Yang P."/>
            <person name="Zhang L."/>
            <person name="Wang X."/>
            <person name="Qi H."/>
            <person name="Xiong Z."/>
            <person name="Que H."/>
            <person name="Xie Y."/>
            <person name="Holland P.W."/>
            <person name="Paps J."/>
            <person name="Zhu Y."/>
            <person name="Wu F."/>
            <person name="Chen Y."/>
            <person name="Wang J."/>
            <person name="Peng C."/>
            <person name="Meng J."/>
            <person name="Yang L."/>
            <person name="Liu J."/>
            <person name="Wen B."/>
            <person name="Zhang N."/>
            <person name="Huang Z."/>
            <person name="Zhu Q."/>
            <person name="Feng Y."/>
            <person name="Mount A."/>
            <person name="Hedgecock D."/>
            <person name="Xu Z."/>
            <person name="Liu Y."/>
            <person name="Domazet-Loso T."/>
            <person name="Du Y."/>
            <person name="Sun X."/>
            <person name="Zhang S."/>
            <person name="Liu B."/>
            <person name="Cheng P."/>
            <person name="Jiang X."/>
            <person name="Li J."/>
            <person name="Fan D."/>
            <person name="Wang W."/>
            <person name="Fu W."/>
            <person name="Wang T."/>
            <person name="Wang B."/>
            <person name="Zhang J."/>
            <person name="Peng Z."/>
            <person name="Li Y."/>
            <person name="Li N."/>
            <person name="Wang J."/>
            <person name="Chen M."/>
            <person name="He Y."/>
            <person name="Tan F."/>
            <person name="Song X."/>
            <person name="Zheng Q."/>
            <person name="Huang R."/>
            <person name="Yang H."/>
            <person name="Du X."/>
            <person name="Chen L."/>
            <person name="Yang M."/>
            <person name="Gaffney P.M."/>
            <person name="Wang S."/>
            <person name="Luo L."/>
            <person name="She Z."/>
            <person name="Ming Y."/>
            <person name="Huang W."/>
            <person name="Zhang S."/>
            <person name="Huang B."/>
            <person name="Zhang Y."/>
            <person name="Qu T."/>
            <person name="Ni P."/>
            <person name="Miao G."/>
            <person name="Wang J."/>
            <person name="Wang Q."/>
            <person name="Steinberg C.E."/>
            <person name="Wang H."/>
            <person name="Li N."/>
            <person name="Qian L."/>
            <person name="Zhang G."/>
            <person name="Li Y."/>
            <person name="Yang H."/>
            <person name="Liu X."/>
            <person name="Wang J."/>
            <person name="Yin Y."/>
            <person name="Wang J."/>
        </authorList>
    </citation>
    <scope>NUCLEOTIDE SEQUENCE [LARGE SCALE GENOMIC DNA]</scope>
    <source>
        <strain evidence="2">05x7-T-G4-1.051#20</strain>
    </source>
</reference>
<gene>
    <name evidence="2" type="ORF">CGI_10014637</name>
</gene>
<sequence length="336" mass="39641">MKKVNIAALSEKFEPTEVLKRLQTASDYKQLHSMDMQRQFHLQKDKEDLEDQRQKRVREINLSKRAFVRKYHKYLFKNKHARKDSNEQKNESGSQNTKLKLEVHLPPMELERESTFFSSEDSVFSESETEDETTKEHRETRKHRKEKRHRSRSKVLTVKPMSLSLPEINENSVFSWNSSNIDSEVSSGTERTPTPQERERSNSMGDVMRQRLPHEQITIPPMRDRSTSLVGLSRSRTQLPSFGGELLPNYLKARSQSFHTIDLLQKMNKNDVEKKVLRRMSQSYTGMLKFKYFTKLMTHSIKELKEELPDPKQEEKQGLYKEMAACRYLRVPSEDT</sequence>
<protein>
    <submittedName>
        <fullName evidence="2">Uncharacterized protein</fullName>
    </submittedName>
</protein>
<dbReference type="EMBL" id="JH816681">
    <property type="protein sequence ID" value="EKC18149.1"/>
    <property type="molecule type" value="Genomic_DNA"/>
</dbReference>
<evidence type="ECO:0000256" key="1">
    <source>
        <dbReference type="SAM" id="MobiDB-lite"/>
    </source>
</evidence>
<feature type="compositionally biased region" description="Polar residues" evidence="1">
    <location>
        <begin position="179"/>
        <end position="195"/>
    </location>
</feature>
<evidence type="ECO:0000313" key="2">
    <source>
        <dbReference type="EMBL" id="EKC18149.1"/>
    </source>
</evidence>